<proteinExistence type="predicted"/>
<dbReference type="AlphaFoldDB" id="A0A1G2DAF0"/>
<dbReference type="Proteomes" id="UP000178099">
    <property type="component" value="Unassembled WGS sequence"/>
</dbReference>
<protein>
    <submittedName>
        <fullName evidence="1">Uncharacterized protein</fullName>
    </submittedName>
</protein>
<name>A0A1G2DAF0_9BACT</name>
<evidence type="ECO:0000313" key="1">
    <source>
        <dbReference type="EMBL" id="OGZ10594.1"/>
    </source>
</evidence>
<sequence length="100" mass="10673">MSTPVKYFAIAGLILAGGLLLWNAFRGEQGTLTGSLLVSEKTLSLGDSPDVTALLLVLRSLQNLSLDTSILDDVAFRALKDYSVILDAVPQGRKNPFAPI</sequence>
<evidence type="ECO:0000313" key="2">
    <source>
        <dbReference type="Proteomes" id="UP000178099"/>
    </source>
</evidence>
<dbReference type="EMBL" id="MHLN01000036">
    <property type="protein sequence ID" value="OGZ10594.1"/>
    <property type="molecule type" value="Genomic_DNA"/>
</dbReference>
<comment type="caution">
    <text evidence="1">The sequence shown here is derived from an EMBL/GenBank/DDBJ whole genome shotgun (WGS) entry which is preliminary data.</text>
</comment>
<organism evidence="1 2">
    <name type="scientific">Candidatus Lloydbacteria bacterium RIFCSPHIGHO2_02_FULL_51_22</name>
    <dbReference type="NCBI Taxonomy" id="1798663"/>
    <lineage>
        <taxon>Bacteria</taxon>
        <taxon>Candidatus Lloydiibacteriota</taxon>
    </lineage>
</organism>
<gene>
    <name evidence="1" type="ORF">A3D67_01930</name>
</gene>
<accession>A0A1G2DAF0</accession>
<reference evidence="1 2" key="1">
    <citation type="journal article" date="2016" name="Nat. Commun.">
        <title>Thousands of microbial genomes shed light on interconnected biogeochemical processes in an aquifer system.</title>
        <authorList>
            <person name="Anantharaman K."/>
            <person name="Brown C.T."/>
            <person name="Hug L.A."/>
            <person name="Sharon I."/>
            <person name="Castelle C.J."/>
            <person name="Probst A.J."/>
            <person name="Thomas B.C."/>
            <person name="Singh A."/>
            <person name="Wilkins M.J."/>
            <person name="Karaoz U."/>
            <person name="Brodie E.L."/>
            <person name="Williams K.H."/>
            <person name="Hubbard S.S."/>
            <person name="Banfield J.F."/>
        </authorList>
    </citation>
    <scope>NUCLEOTIDE SEQUENCE [LARGE SCALE GENOMIC DNA]</scope>
</reference>